<comment type="caution">
    <text evidence="6">Lacks conserved residue(s) required for the propagation of feature annotation.</text>
</comment>
<keyword evidence="8" id="KW-1185">Reference proteome</keyword>
<dbReference type="AlphaFoldDB" id="A0AAX6QMF1"/>
<dbReference type="SUPFAM" id="SSF57440">
    <property type="entry name" value="Kringle-like"/>
    <property type="match status" value="2"/>
</dbReference>
<evidence type="ECO:0000256" key="1">
    <source>
        <dbReference type="ARBA" id="ARBA00004613"/>
    </source>
</evidence>
<keyword evidence="4" id="KW-0677">Repeat</keyword>
<dbReference type="InterPro" id="IPR051666">
    <property type="entry name" value="SP_Capacitation_Regulator"/>
</dbReference>
<organism evidence="8 9">
    <name type="scientific">Heterocephalus glaber</name>
    <name type="common">Naked mole rat</name>
    <dbReference type="NCBI Taxonomy" id="10181"/>
    <lineage>
        <taxon>Eukaryota</taxon>
        <taxon>Metazoa</taxon>
        <taxon>Chordata</taxon>
        <taxon>Craniata</taxon>
        <taxon>Vertebrata</taxon>
        <taxon>Euteleostomi</taxon>
        <taxon>Mammalia</taxon>
        <taxon>Eutheria</taxon>
        <taxon>Euarchontoglires</taxon>
        <taxon>Glires</taxon>
        <taxon>Rodentia</taxon>
        <taxon>Hystricomorpha</taxon>
        <taxon>Bathyergidae</taxon>
        <taxon>Heterocephalus</taxon>
    </lineage>
</organism>
<keyword evidence="5 6" id="KW-1015">Disulfide bond</keyword>
<dbReference type="Pfam" id="PF00040">
    <property type="entry name" value="fn2"/>
    <property type="match status" value="2"/>
</dbReference>
<dbReference type="RefSeq" id="XP_012921662.2">
    <property type="nucleotide sequence ID" value="XM_013066208.2"/>
</dbReference>
<dbReference type="InterPro" id="IPR036943">
    <property type="entry name" value="FN_type2_sf"/>
</dbReference>
<evidence type="ECO:0000313" key="8">
    <source>
        <dbReference type="Proteomes" id="UP000694906"/>
    </source>
</evidence>
<evidence type="ECO:0000259" key="7">
    <source>
        <dbReference type="PROSITE" id="PS51092"/>
    </source>
</evidence>
<evidence type="ECO:0000256" key="3">
    <source>
        <dbReference type="ARBA" id="ARBA00022525"/>
    </source>
</evidence>
<dbReference type="SMART" id="SM00059">
    <property type="entry name" value="FN2"/>
    <property type="match status" value="2"/>
</dbReference>
<feature type="domain" description="Fibronectin type-II" evidence="7">
    <location>
        <begin position="76"/>
        <end position="120"/>
    </location>
</feature>
<dbReference type="InterPro" id="IPR000562">
    <property type="entry name" value="FN_type2_dom"/>
</dbReference>
<evidence type="ECO:0000313" key="9">
    <source>
        <dbReference type="RefSeq" id="XP_012921662.2"/>
    </source>
</evidence>
<reference evidence="9" key="1">
    <citation type="submission" date="2025-08" db="UniProtKB">
        <authorList>
            <consortium name="RefSeq"/>
        </authorList>
    </citation>
    <scope>IDENTIFICATION</scope>
</reference>
<dbReference type="PROSITE" id="PS51092">
    <property type="entry name" value="FN2_2"/>
    <property type="match status" value="2"/>
</dbReference>
<comment type="similarity">
    <text evidence="2">Belongs to the seminal plasma protein family.</text>
</comment>
<dbReference type="GO" id="GO:0008201">
    <property type="term" value="F:heparin binding"/>
    <property type="evidence" value="ECO:0007669"/>
    <property type="project" value="TreeGrafter"/>
</dbReference>
<dbReference type="PANTHER" id="PTHR22918:SF5">
    <property type="entry name" value="BINDER OF SPERM PROTEIN HOMOLOG 2"/>
    <property type="match status" value="1"/>
</dbReference>
<dbReference type="GO" id="GO:0005576">
    <property type="term" value="C:extracellular region"/>
    <property type="evidence" value="ECO:0007669"/>
    <property type="project" value="UniProtKB-SubCell"/>
</dbReference>
<dbReference type="InterPro" id="IPR013806">
    <property type="entry name" value="Kringle-like"/>
</dbReference>
<sequence length="171" mass="19775">MPTVYKEVMNPLSSVQRAHVARPLEVMRYLVGWVALAICMCGLNAEHIKHTEPLSSGGGLECLYLIAHLHHRIPGFPIRSCVFPFTYGDVLYYNCISVHSDFAWCSFDRNFQGRWWYCTAMDPPNCTFPFYFRGEVFHKCTKKGYVLNRSSCSLTADYNKDKKWKQCSPQK</sequence>
<proteinExistence type="inferred from homology"/>
<dbReference type="GO" id="GO:0048240">
    <property type="term" value="P:sperm capacitation"/>
    <property type="evidence" value="ECO:0007669"/>
    <property type="project" value="TreeGrafter"/>
</dbReference>
<gene>
    <name evidence="9" type="primary">Bsph1</name>
</gene>
<dbReference type="Gene3D" id="2.10.10.10">
    <property type="entry name" value="Fibronectin, type II, collagen-binding"/>
    <property type="match status" value="2"/>
</dbReference>
<dbReference type="KEGG" id="hgl:101714151"/>
<evidence type="ECO:0000256" key="2">
    <source>
        <dbReference type="ARBA" id="ARBA00010011"/>
    </source>
</evidence>
<evidence type="ECO:0000256" key="5">
    <source>
        <dbReference type="ARBA" id="ARBA00023157"/>
    </source>
</evidence>
<comment type="subcellular location">
    <subcellularLocation>
        <location evidence="1">Secreted</location>
    </subcellularLocation>
</comment>
<dbReference type="GO" id="GO:0009986">
    <property type="term" value="C:cell surface"/>
    <property type="evidence" value="ECO:0007669"/>
    <property type="project" value="TreeGrafter"/>
</dbReference>
<protein>
    <submittedName>
        <fullName evidence="9">Binder of sperm protein homolog 1</fullName>
    </submittedName>
</protein>
<feature type="disulfide bond" evidence="6">
    <location>
        <begin position="140"/>
        <end position="167"/>
    </location>
</feature>
<feature type="domain" description="Fibronectin type-II" evidence="7">
    <location>
        <begin position="121"/>
        <end position="169"/>
    </location>
</feature>
<evidence type="ECO:0000256" key="6">
    <source>
        <dbReference type="PROSITE-ProRule" id="PRU00479"/>
    </source>
</evidence>
<evidence type="ECO:0000256" key="4">
    <source>
        <dbReference type="ARBA" id="ARBA00022737"/>
    </source>
</evidence>
<feature type="disulfide bond" evidence="6">
    <location>
        <begin position="126"/>
        <end position="152"/>
    </location>
</feature>
<name>A0AAX6QMF1_HETGA</name>
<dbReference type="Proteomes" id="UP000694906">
    <property type="component" value="Unplaced"/>
</dbReference>
<dbReference type="CTD" id="100131137"/>
<dbReference type="PANTHER" id="PTHR22918">
    <property type="entry name" value="SEMINAL PLASMA PROTEIN"/>
    <property type="match status" value="1"/>
</dbReference>
<dbReference type="CDD" id="cd00062">
    <property type="entry name" value="FN2"/>
    <property type="match status" value="1"/>
</dbReference>
<keyword evidence="3" id="KW-0964">Secreted</keyword>
<accession>A0AAX6QMF1</accession>
<dbReference type="GeneID" id="101714151"/>